<dbReference type="GO" id="GO:0005886">
    <property type="term" value="C:plasma membrane"/>
    <property type="evidence" value="ECO:0007669"/>
    <property type="project" value="UniProtKB-SubCell"/>
</dbReference>
<evidence type="ECO:0000313" key="18">
    <source>
        <dbReference type="Proteomes" id="UP000440694"/>
    </source>
</evidence>
<evidence type="ECO:0000256" key="3">
    <source>
        <dbReference type="ARBA" id="ARBA00022475"/>
    </source>
</evidence>
<sequence length="635" mass="68856">MLDALRRGSTGFVAKLLFALLVLSFAIWGVADVFTGWGRGSLAKVGGSDIRLEDYQRAFQNEINIISQQAGKRITTEQAHAAGLDNRVMAQLIAWSAVEQHANSLDLSLSDAALAEALKNDQAFKGPDGKFNRLAFENVLDRLGVSERGFLQLRRRDELREQLTSALINGIAVPDTIVEVTNAWRNETRIAEHFAIDADKAVTVPAPDDAKLKATYEASKASFMAPEARKLALLVLSIDQIKKGIEISDADAQASYDDTKKDYNTPERRRVQQIAFKDKAAAEAAKKAIAGGKSFGDAAKDTGAKDSDIDLGLVTKDRLIDPKIADAVFSLQKDAVSDPVEGRFATVLVRVTDIQPKVDRTFAEVKTQVKDKLATKKAEGQLQSVLDQVEDQRSAGKTLKEIGDALKLQFFEIPEVDRANKARNGQPAIMISDPTAVVNAAFNSGVGVESDVIELSDGSFAWLDVLDVMAAKQKPFEEVKDQVKQFYLTQERTRLVTELANKLVERADKGEAMAALATAGGAAKVETTPAFNRSTTPQGMSRDAVVRAFTLAKGKAGSAPDSNDKTRIVFKVTEITPAPAVSDAQRTTMTSELRNALADETLSEYVLALQKQLGTHINEDEFKKATGAATGDQTQ</sequence>
<evidence type="ECO:0000256" key="15">
    <source>
        <dbReference type="SAM" id="Phobius"/>
    </source>
</evidence>
<evidence type="ECO:0000256" key="7">
    <source>
        <dbReference type="ARBA" id="ARBA00023136"/>
    </source>
</evidence>
<keyword evidence="8" id="KW-0143">Chaperone</keyword>
<comment type="subcellular location">
    <subcellularLocation>
        <location evidence="1">Cell inner membrane</location>
        <topology evidence="1">Single-pass type II membrane protein</topology>
        <orientation evidence="1">Periplasmic side</orientation>
    </subcellularLocation>
</comment>
<dbReference type="EMBL" id="WMBQ01000001">
    <property type="protein sequence ID" value="MTD93371.1"/>
    <property type="molecule type" value="Genomic_DNA"/>
</dbReference>
<evidence type="ECO:0000256" key="12">
    <source>
        <dbReference type="ARBA" id="ARBA00040743"/>
    </source>
</evidence>
<dbReference type="GO" id="GO:0003755">
    <property type="term" value="F:peptidyl-prolyl cis-trans isomerase activity"/>
    <property type="evidence" value="ECO:0007669"/>
    <property type="project" value="UniProtKB-KW"/>
</dbReference>
<keyword evidence="3" id="KW-1003">Cell membrane</keyword>
<organism evidence="17 18">
    <name type="scientific">Hyphomicrobium album</name>
    <dbReference type="NCBI Taxonomy" id="2665159"/>
    <lineage>
        <taxon>Bacteria</taxon>
        <taxon>Pseudomonadati</taxon>
        <taxon>Pseudomonadota</taxon>
        <taxon>Alphaproteobacteria</taxon>
        <taxon>Hyphomicrobiales</taxon>
        <taxon>Hyphomicrobiaceae</taxon>
        <taxon>Hyphomicrobium</taxon>
    </lineage>
</organism>
<comment type="caution">
    <text evidence="17">The sequence shown here is derived from an EMBL/GenBank/DDBJ whole genome shotgun (WGS) entry which is preliminary data.</text>
</comment>
<evidence type="ECO:0000256" key="9">
    <source>
        <dbReference type="ARBA" id="ARBA00030642"/>
    </source>
</evidence>
<evidence type="ECO:0000256" key="2">
    <source>
        <dbReference type="ARBA" id="ARBA00018370"/>
    </source>
</evidence>
<proteinExistence type="inferred from homology"/>
<feature type="domain" description="PpiC" evidence="16">
    <location>
        <begin position="266"/>
        <end position="353"/>
    </location>
</feature>
<dbReference type="PANTHER" id="PTHR47529:SF1">
    <property type="entry name" value="PERIPLASMIC CHAPERONE PPID"/>
    <property type="match status" value="1"/>
</dbReference>
<gene>
    <name evidence="17" type="ORF">GIW81_03355</name>
</gene>
<keyword evidence="14" id="KW-0697">Rotamase</keyword>
<keyword evidence="14 17" id="KW-0413">Isomerase</keyword>
<dbReference type="Gene3D" id="3.10.50.40">
    <property type="match status" value="1"/>
</dbReference>
<dbReference type="Pfam" id="PF13624">
    <property type="entry name" value="SurA_N_3"/>
    <property type="match status" value="1"/>
</dbReference>
<evidence type="ECO:0000256" key="1">
    <source>
        <dbReference type="ARBA" id="ARBA00004382"/>
    </source>
</evidence>
<comment type="similarity">
    <text evidence="11">Belongs to the PpiD chaperone family.</text>
</comment>
<accession>A0A6I3KKX5</accession>
<feature type="transmembrane region" description="Helical" evidence="15">
    <location>
        <begin position="12"/>
        <end position="31"/>
    </location>
</feature>
<evidence type="ECO:0000313" key="17">
    <source>
        <dbReference type="EMBL" id="MTD93371.1"/>
    </source>
</evidence>
<dbReference type="RefSeq" id="WP_154737918.1">
    <property type="nucleotide sequence ID" value="NZ_WMBQ01000001.1"/>
</dbReference>
<evidence type="ECO:0000259" key="16">
    <source>
        <dbReference type="PROSITE" id="PS50198"/>
    </source>
</evidence>
<dbReference type="Pfam" id="PF13145">
    <property type="entry name" value="Rotamase_2"/>
    <property type="match status" value="1"/>
</dbReference>
<dbReference type="PANTHER" id="PTHR47529">
    <property type="entry name" value="PEPTIDYL-PROLYL CIS-TRANS ISOMERASE D"/>
    <property type="match status" value="1"/>
</dbReference>
<name>A0A6I3KKX5_9HYPH</name>
<keyword evidence="4" id="KW-0997">Cell inner membrane</keyword>
<dbReference type="InterPro" id="IPR052029">
    <property type="entry name" value="PpiD_chaperone"/>
</dbReference>
<dbReference type="SUPFAM" id="SSF109998">
    <property type="entry name" value="Triger factor/SurA peptide-binding domain-like"/>
    <property type="match status" value="1"/>
</dbReference>
<reference evidence="17 18" key="1">
    <citation type="submission" date="2019-11" db="EMBL/GenBank/DDBJ databases">
        <title>Identification of a novel strain.</title>
        <authorList>
            <person name="Xu Q."/>
            <person name="Wang G."/>
        </authorList>
    </citation>
    <scope>NUCLEOTIDE SEQUENCE [LARGE SCALE GENOMIC DNA]</scope>
    <source>
        <strain evidence="18">xq</strain>
    </source>
</reference>
<keyword evidence="18" id="KW-1185">Reference proteome</keyword>
<evidence type="ECO:0000256" key="4">
    <source>
        <dbReference type="ARBA" id="ARBA00022519"/>
    </source>
</evidence>
<evidence type="ECO:0000256" key="6">
    <source>
        <dbReference type="ARBA" id="ARBA00022989"/>
    </source>
</evidence>
<evidence type="ECO:0000256" key="5">
    <source>
        <dbReference type="ARBA" id="ARBA00022692"/>
    </source>
</evidence>
<dbReference type="Proteomes" id="UP000440694">
    <property type="component" value="Unassembled WGS sequence"/>
</dbReference>
<evidence type="ECO:0000256" key="10">
    <source>
        <dbReference type="ARBA" id="ARBA00031484"/>
    </source>
</evidence>
<evidence type="ECO:0000256" key="13">
    <source>
        <dbReference type="ARBA" id="ARBA00042775"/>
    </source>
</evidence>
<dbReference type="SUPFAM" id="SSF54534">
    <property type="entry name" value="FKBP-like"/>
    <property type="match status" value="1"/>
</dbReference>
<dbReference type="InterPro" id="IPR000297">
    <property type="entry name" value="PPIase_PpiC"/>
</dbReference>
<evidence type="ECO:0000256" key="11">
    <source>
        <dbReference type="ARBA" id="ARBA00038408"/>
    </source>
</evidence>
<keyword evidence="6 15" id="KW-1133">Transmembrane helix</keyword>
<evidence type="ECO:0000256" key="14">
    <source>
        <dbReference type="PROSITE-ProRule" id="PRU00278"/>
    </source>
</evidence>
<keyword evidence="7 15" id="KW-0472">Membrane</keyword>
<dbReference type="InterPro" id="IPR046357">
    <property type="entry name" value="PPIase_dom_sf"/>
</dbReference>
<dbReference type="InterPro" id="IPR027304">
    <property type="entry name" value="Trigger_fact/SurA_dom_sf"/>
</dbReference>
<dbReference type="PROSITE" id="PS50198">
    <property type="entry name" value="PPIC_PPIASE_2"/>
    <property type="match status" value="1"/>
</dbReference>
<keyword evidence="5 15" id="KW-0812">Transmembrane</keyword>
<evidence type="ECO:0000256" key="8">
    <source>
        <dbReference type="ARBA" id="ARBA00023186"/>
    </source>
</evidence>
<dbReference type="AlphaFoldDB" id="A0A6I3KKX5"/>
<protein>
    <recommendedName>
        <fullName evidence="2">Parvulin-like PPIase</fullName>
    </recommendedName>
    <alternativeName>
        <fullName evidence="9">Peptidyl-prolyl cis-trans isomerase plp</fullName>
    </alternativeName>
    <alternativeName>
        <fullName evidence="12">Periplasmic chaperone PpiD</fullName>
    </alternativeName>
    <alternativeName>
        <fullName evidence="13">Periplasmic folding chaperone</fullName>
    </alternativeName>
    <alternativeName>
        <fullName evidence="10">Rotamase plp</fullName>
    </alternativeName>
</protein>